<sequence length="91" mass="10859">MGEVKIRNLDDEIIHKLDQKARQHKMSRNKYLISLLRNFTILEEKQEIEEKYAGLVNLMVDVVERNTETMEEMKSEILEIGERMWQSGYDS</sequence>
<dbReference type="Proteomes" id="UP000294613">
    <property type="component" value="Unassembled WGS sequence"/>
</dbReference>
<proteinExistence type="predicted"/>
<organism evidence="3 4">
    <name type="scientific">Faecalimonas umbilicata</name>
    <dbReference type="NCBI Taxonomy" id="1912855"/>
    <lineage>
        <taxon>Bacteria</taxon>
        <taxon>Bacillati</taxon>
        <taxon>Bacillota</taxon>
        <taxon>Clostridia</taxon>
        <taxon>Lachnospirales</taxon>
        <taxon>Lachnospiraceae</taxon>
        <taxon>Faecalimonas</taxon>
    </lineage>
</organism>
<dbReference type="SUPFAM" id="SSF47598">
    <property type="entry name" value="Ribbon-helix-helix"/>
    <property type="match status" value="1"/>
</dbReference>
<name>A0A4R3J3S6_9FIRM</name>
<dbReference type="EMBL" id="BHEO01000008">
    <property type="protein sequence ID" value="GBU06103.1"/>
    <property type="molecule type" value="Genomic_DNA"/>
</dbReference>
<keyword evidence="5" id="KW-1185">Reference proteome</keyword>
<dbReference type="Pfam" id="PF22513">
    <property type="entry name" value="FitA-like_RHH"/>
    <property type="match status" value="1"/>
</dbReference>
<reference evidence="2 5" key="1">
    <citation type="journal article" date="2018" name="Int. J. Syst. Evol. Microbiol.">
        <title>Draft Genome Sequence of Faecalimonas umbilicata JCM 30896T, an Acetate-Producing Bacterium Isolated from Human Feces.</title>
        <authorList>
            <person name="Sakamoto M."/>
            <person name="Ikeyama N."/>
            <person name="Yuki M."/>
            <person name="Ohkuma M."/>
        </authorList>
    </citation>
    <scope>NUCLEOTIDE SEQUENCE [LARGE SCALE GENOMIC DNA]</scope>
    <source>
        <strain evidence="2 5">EGH7</strain>
    </source>
</reference>
<feature type="domain" description="Antitoxin FitA-like ribbon-helix-helix" evidence="1">
    <location>
        <begin position="6"/>
        <end position="38"/>
    </location>
</feature>
<dbReference type="GO" id="GO:0006355">
    <property type="term" value="P:regulation of DNA-templated transcription"/>
    <property type="evidence" value="ECO:0007669"/>
    <property type="project" value="InterPro"/>
</dbReference>
<comment type="caution">
    <text evidence="3">The sequence shown here is derived from an EMBL/GenBank/DDBJ whole genome shotgun (WGS) entry which is preliminary data.</text>
</comment>
<evidence type="ECO:0000313" key="4">
    <source>
        <dbReference type="Proteomes" id="UP000294613"/>
    </source>
</evidence>
<gene>
    <name evidence="3" type="ORF">EDD74_1513</name>
    <name evidence="2" type="ORF">FAEUMB_26440</name>
</gene>
<dbReference type="EMBL" id="SLZV01000051">
    <property type="protein sequence ID" value="TCS59784.1"/>
    <property type="molecule type" value="Genomic_DNA"/>
</dbReference>
<protein>
    <recommendedName>
        <fullName evidence="1">Antitoxin FitA-like ribbon-helix-helix domain-containing protein</fullName>
    </recommendedName>
</protein>
<evidence type="ECO:0000313" key="5">
    <source>
        <dbReference type="Proteomes" id="UP000702954"/>
    </source>
</evidence>
<reference evidence="3 4" key="2">
    <citation type="submission" date="2019-03" db="EMBL/GenBank/DDBJ databases">
        <title>Genomic Encyclopedia of Type Strains, Phase IV (KMG-IV): sequencing the most valuable type-strain genomes for metagenomic binning, comparative biology and taxonomic classification.</title>
        <authorList>
            <person name="Goeker M."/>
        </authorList>
    </citation>
    <scope>NUCLEOTIDE SEQUENCE [LARGE SCALE GENOMIC DNA]</scope>
    <source>
        <strain evidence="3 4">DSM 103426</strain>
    </source>
</reference>
<dbReference type="Proteomes" id="UP000702954">
    <property type="component" value="Unassembled WGS sequence"/>
</dbReference>
<dbReference type="InterPro" id="IPR053853">
    <property type="entry name" value="FitA-like_RHH"/>
</dbReference>
<dbReference type="RefSeq" id="WP_116442188.1">
    <property type="nucleotide sequence ID" value="NZ_BHEO01000008.1"/>
</dbReference>
<accession>A0A4R3J3S6</accession>
<dbReference type="InterPro" id="IPR010985">
    <property type="entry name" value="Ribbon_hlx_hlx"/>
</dbReference>
<evidence type="ECO:0000259" key="1">
    <source>
        <dbReference type="Pfam" id="PF22513"/>
    </source>
</evidence>
<evidence type="ECO:0000313" key="3">
    <source>
        <dbReference type="EMBL" id="TCS59784.1"/>
    </source>
</evidence>
<dbReference type="AlphaFoldDB" id="A0A4R3J3S6"/>
<evidence type="ECO:0000313" key="2">
    <source>
        <dbReference type="EMBL" id="GBU06103.1"/>
    </source>
</evidence>